<keyword evidence="5" id="KW-1185">Reference proteome</keyword>
<feature type="domain" description="Bacterial transcriptional activator" evidence="3">
    <location>
        <begin position="508"/>
        <end position="640"/>
    </location>
</feature>
<keyword evidence="1" id="KW-0805">Transcription regulation</keyword>
<name>A0A399F3S3_9DEIN</name>
<dbReference type="GO" id="GO:0003677">
    <property type="term" value="F:DNA binding"/>
    <property type="evidence" value="ECO:0007669"/>
    <property type="project" value="TreeGrafter"/>
</dbReference>
<dbReference type="InterPro" id="IPR036388">
    <property type="entry name" value="WH-like_DNA-bd_sf"/>
</dbReference>
<dbReference type="InterPro" id="IPR011990">
    <property type="entry name" value="TPR-like_helical_dom_sf"/>
</dbReference>
<dbReference type="PANTHER" id="PTHR35807">
    <property type="entry name" value="TRANSCRIPTIONAL REGULATOR REDD-RELATED"/>
    <property type="match status" value="1"/>
</dbReference>
<dbReference type="Gene3D" id="1.10.10.10">
    <property type="entry name" value="Winged helix-like DNA-binding domain superfamily/Winged helix DNA-binding domain"/>
    <property type="match status" value="1"/>
</dbReference>
<dbReference type="GO" id="GO:0006355">
    <property type="term" value="P:regulation of DNA-templated transcription"/>
    <property type="evidence" value="ECO:0007669"/>
    <property type="project" value="TreeGrafter"/>
</dbReference>
<accession>A0A399F3S3</accession>
<comment type="caution">
    <text evidence="4">The sequence shown here is derived from an EMBL/GenBank/DDBJ whole genome shotgun (WGS) entry which is preliminary data.</text>
</comment>
<organism evidence="4 5">
    <name type="scientific">Calidithermus terrae</name>
    <dbReference type="NCBI Taxonomy" id="1408545"/>
    <lineage>
        <taxon>Bacteria</taxon>
        <taxon>Thermotogati</taxon>
        <taxon>Deinococcota</taxon>
        <taxon>Deinococci</taxon>
        <taxon>Thermales</taxon>
        <taxon>Thermaceae</taxon>
        <taxon>Calidithermus</taxon>
    </lineage>
</organism>
<sequence length="641" mass="69955">MFPPGQRSISLHELVLTERYPDGLEHYQGLAQPSPQDDRMAGACLCNLRRLQEAKELLLRAQARGCCAAGIELATVYRFLGQPKLAAAVLEQVPQAELDAFDRALWLRERGAVHFADGELGQAAEALELAWGVAHRSSDTGALLASIGHLLGLVCGALGLDARAAHYLGEALRRAHPGRAGHIRLTWALHLSYLGRFEQAEQELRLARPELEARPGSAPVLEYVAGVCHRAQGRWGPALFAFHEAARLARQAEEAETEFYALLGACTAQLGLRDYAGAQASLARAQPLAANAKMRASYLLRSGALKVQMDAPDGPEDLQRALQAFEALGLQREAGWAWLHLAEAHLRAGEEARALEALAKATDVRHSLGSGSPLVLELRLLPRAALLVGSRADDPYLKSLCADAAGAGLEAPTQVELRTLGHAELRVNGAPARPKYRHALEVLCFLLDRPGARLGEILASLFPDTPHARARNYFHQVRYDLEKAVPGLRIPHDAGRYWVEWRGAVLSWDYAELRRAIATKDARRFAHALARYGGPFLPAAESEWAQGLRAECELAVSAFGRQLIAELHRAGRDAECLEVANRLAQLDPFDELVNEMRVRSCHAVGGRGQAARLIGGICRLYQQEVGEVPQGLASLRRELQG</sequence>
<dbReference type="Gene3D" id="1.25.40.10">
    <property type="entry name" value="Tetratricopeptide repeat domain"/>
    <property type="match status" value="3"/>
</dbReference>
<dbReference type="AlphaFoldDB" id="A0A399F3S3"/>
<evidence type="ECO:0000256" key="2">
    <source>
        <dbReference type="ARBA" id="ARBA00023163"/>
    </source>
</evidence>
<dbReference type="InterPro" id="IPR005158">
    <property type="entry name" value="BTAD"/>
</dbReference>
<protein>
    <recommendedName>
        <fullName evidence="3">Bacterial transcriptional activator domain-containing protein</fullName>
    </recommendedName>
</protein>
<evidence type="ECO:0000313" key="4">
    <source>
        <dbReference type="EMBL" id="RIH90700.1"/>
    </source>
</evidence>
<dbReference type="EMBL" id="QXDL01000004">
    <property type="protein sequence ID" value="RIH90700.1"/>
    <property type="molecule type" value="Genomic_DNA"/>
</dbReference>
<dbReference type="PANTHER" id="PTHR35807:SF1">
    <property type="entry name" value="TRANSCRIPTIONAL REGULATOR REDD"/>
    <property type="match status" value="1"/>
</dbReference>
<reference evidence="4 5" key="1">
    <citation type="submission" date="2018-08" db="EMBL/GenBank/DDBJ databases">
        <title>Meiothermus terrae DSM 26712 genome sequencing project.</title>
        <authorList>
            <person name="Da Costa M.S."/>
            <person name="Albuquerque L."/>
            <person name="Raposo P."/>
            <person name="Froufe H.J.C."/>
            <person name="Barroso C.S."/>
            <person name="Egas C."/>
        </authorList>
    </citation>
    <scope>NUCLEOTIDE SEQUENCE [LARGE SCALE GENOMIC DNA]</scope>
    <source>
        <strain evidence="4 5">DSM 26712</strain>
    </source>
</reference>
<evidence type="ECO:0000256" key="1">
    <source>
        <dbReference type="ARBA" id="ARBA00023015"/>
    </source>
</evidence>
<dbReference type="SUPFAM" id="SSF48452">
    <property type="entry name" value="TPR-like"/>
    <property type="match status" value="1"/>
</dbReference>
<evidence type="ECO:0000313" key="5">
    <source>
        <dbReference type="Proteomes" id="UP000265715"/>
    </source>
</evidence>
<dbReference type="SMART" id="SM01043">
    <property type="entry name" value="BTAD"/>
    <property type="match status" value="1"/>
</dbReference>
<keyword evidence="2" id="KW-0804">Transcription</keyword>
<dbReference type="Proteomes" id="UP000265715">
    <property type="component" value="Unassembled WGS sequence"/>
</dbReference>
<dbReference type="InterPro" id="IPR051677">
    <property type="entry name" value="AfsR-DnrI-RedD_regulator"/>
</dbReference>
<proteinExistence type="predicted"/>
<evidence type="ECO:0000259" key="3">
    <source>
        <dbReference type="SMART" id="SM01043"/>
    </source>
</evidence>
<gene>
    <name evidence="4" type="ORF">Mterra_00194</name>
</gene>